<sequence length="540" mass="58010">MHPPGFERGSSDSHVQQGAVMPIQRALSALYGVNLRSGRNTCGCANYAGSALDKNFAAFSYTIYDWLIEPQAMVPAMSRTRPLRHAKPGHIEAVKVRIMADSSGLDCHVGRTEQGTAVRQRSIGAVIGGSLGNIVEWFDWTIYATLAAVFSRQFFPSDDPTVSVLVAFLGFAGGYVMRPVGAILLSPLADRYGRHHLLSLTIILMGLGSLIIGLTPSYASIGILAPIMVIIARLVQGFSAGGEYQAATVYIVENAKPGRITFYSSLNYVSIGFSILLATGVAALITNTIPEPALSTWGWRIPFICASLFSIYGFYVRLKLPSTDSFDKVKSDGKINRQPVRTVLANYPRQCLLMFGIASYTVIYYLWLVYLPTFANLVGGLPLSQGFIGGTISLAVFCVLLPVWGLLADKIGRRTVLIAACLLLGALCVPLYGVLKSGSFALFLMANVAGCALTAMISAVISPLSCELFPADVRTTGVGVPYAFAGAIFGATSPLITTWFIRIGHPDYIAYYVMLFCGLVLAAAVFLPGKVGRRDSLFQG</sequence>
<dbReference type="Pfam" id="PF00083">
    <property type="entry name" value="Sugar_tr"/>
    <property type="match status" value="1"/>
</dbReference>
<feature type="transmembrane region" description="Helical" evidence="8">
    <location>
        <begin position="266"/>
        <end position="285"/>
    </location>
</feature>
<evidence type="ECO:0000256" key="5">
    <source>
        <dbReference type="ARBA" id="ARBA00022847"/>
    </source>
</evidence>
<evidence type="ECO:0000256" key="2">
    <source>
        <dbReference type="ARBA" id="ARBA00022448"/>
    </source>
</evidence>
<evidence type="ECO:0000256" key="4">
    <source>
        <dbReference type="ARBA" id="ARBA00022692"/>
    </source>
</evidence>
<keyword evidence="5" id="KW-0769">Symport</keyword>
<feature type="domain" description="Major facilitator superfamily (MFS) profile" evidence="9">
    <location>
        <begin position="125"/>
        <end position="535"/>
    </location>
</feature>
<dbReference type="InterPro" id="IPR020846">
    <property type="entry name" value="MFS_dom"/>
</dbReference>
<evidence type="ECO:0000256" key="7">
    <source>
        <dbReference type="ARBA" id="ARBA00023136"/>
    </source>
</evidence>
<feature type="transmembrane region" description="Helical" evidence="8">
    <location>
        <begin position="297"/>
        <end position="318"/>
    </location>
</feature>
<keyword evidence="3" id="KW-1003">Cell membrane</keyword>
<evidence type="ECO:0000256" key="1">
    <source>
        <dbReference type="ARBA" id="ARBA00004651"/>
    </source>
</evidence>
<dbReference type="FunFam" id="1.20.1250.20:FF:000001">
    <property type="entry name" value="Dicarboxylate MFS transporter"/>
    <property type="match status" value="1"/>
</dbReference>
<proteinExistence type="predicted"/>
<gene>
    <name evidence="10" type="ORF">FF100_34010</name>
</gene>
<dbReference type="PANTHER" id="PTHR43528">
    <property type="entry name" value="ALPHA-KETOGLUTARATE PERMEASE"/>
    <property type="match status" value="1"/>
</dbReference>
<keyword evidence="11" id="KW-1185">Reference proteome</keyword>
<protein>
    <submittedName>
        <fullName evidence="10">MFS transporter</fullName>
    </submittedName>
</protein>
<dbReference type="PANTHER" id="PTHR43528:SF1">
    <property type="entry name" value="ALPHA-KETOGLUTARATE PERMEASE"/>
    <property type="match status" value="1"/>
</dbReference>
<evidence type="ECO:0000256" key="8">
    <source>
        <dbReference type="SAM" id="Phobius"/>
    </source>
</evidence>
<dbReference type="GO" id="GO:0015293">
    <property type="term" value="F:symporter activity"/>
    <property type="evidence" value="ECO:0007669"/>
    <property type="project" value="UniProtKB-KW"/>
</dbReference>
<evidence type="ECO:0000313" key="10">
    <source>
        <dbReference type="EMBL" id="TNC06704.1"/>
    </source>
</evidence>
<evidence type="ECO:0000259" key="9">
    <source>
        <dbReference type="PROSITE" id="PS50850"/>
    </source>
</evidence>
<keyword evidence="7 8" id="KW-0472">Membrane</keyword>
<feature type="transmembrane region" description="Helical" evidence="8">
    <location>
        <begin position="509"/>
        <end position="527"/>
    </location>
</feature>
<name>A0A5C4L5U8_9HYPH</name>
<dbReference type="InterPro" id="IPR011701">
    <property type="entry name" value="MFS"/>
</dbReference>
<feature type="transmembrane region" description="Helical" evidence="8">
    <location>
        <begin position="197"/>
        <end position="212"/>
    </location>
</feature>
<feature type="transmembrane region" description="Helical" evidence="8">
    <location>
        <begin position="416"/>
        <end position="435"/>
    </location>
</feature>
<feature type="transmembrane region" description="Helical" evidence="8">
    <location>
        <begin position="383"/>
        <end position="404"/>
    </location>
</feature>
<reference evidence="10 11" key="1">
    <citation type="submission" date="2019-06" db="EMBL/GenBank/DDBJ databases">
        <title>Genome of Methylobacterium sp. 17Sr1-39.</title>
        <authorList>
            <person name="Seo T."/>
        </authorList>
    </citation>
    <scope>NUCLEOTIDE SEQUENCE [LARGE SCALE GENOMIC DNA]</scope>
    <source>
        <strain evidence="10 11">17Sr1-39</strain>
    </source>
</reference>
<keyword evidence="4 8" id="KW-0812">Transmembrane</keyword>
<dbReference type="InterPro" id="IPR036259">
    <property type="entry name" value="MFS_trans_sf"/>
</dbReference>
<dbReference type="GO" id="GO:0005886">
    <property type="term" value="C:plasma membrane"/>
    <property type="evidence" value="ECO:0007669"/>
    <property type="project" value="UniProtKB-SubCell"/>
</dbReference>
<feature type="transmembrane region" description="Helical" evidence="8">
    <location>
        <begin position="482"/>
        <end position="503"/>
    </location>
</feature>
<dbReference type="OrthoDB" id="9783227at2"/>
<comment type="caution">
    <text evidence="10">The sequence shown here is derived from an EMBL/GenBank/DDBJ whole genome shotgun (WGS) entry which is preliminary data.</text>
</comment>
<dbReference type="EMBL" id="VDDA01000045">
    <property type="protein sequence ID" value="TNC06704.1"/>
    <property type="molecule type" value="Genomic_DNA"/>
</dbReference>
<evidence type="ECO:0000256" key="6">
    <source>
        <dbReference type="ARBA" id="ARBA00022989"/>
    </source>
</evidence>
<accession>A0A5C4L5U8</accession>
<dbReference type="PROSITE" id="PS50850">
    <property type="entry name" value="MFS"/>
    <property type="match status" value="1"/>
</dbReference>
<keyword evidence="6 8" id="KW-1133">Transmembrane helix</keyword>
<dbReference type="InterPro" id="IPR005828">
    <property type="entry name" value="MFS_sugar_transport-like"/>
</dbReference>
<dbReference type="InterPro" id="IPR051084">
    <property type="entry name" value="H+-coupled_symporters"/>
</dbReference>
<dbReference type="Gene3D" id="1.20.1250.20">
    <property type="entry name" value="MFS general substrate transporter like domains"/>
    <property type="match status" value="2"/>
</dbReference>
<dbReference type="AlphaFoldDB" id="A0A5C4L5U8"/>
<dbReference type="Pfam" id="PF07690">
    <property type="entry name" value="MFS_1"/>
    <property type="match status" value="1"/>
</dbReference>
<dbReference type="SUPFAM" id="SSF103473">
    <property type="entry name" value="MFS general substrate transporter"/>
    <property type="match status" value="1"/>
</dbReference>
<dbReference type="Proteomes" id="UP000305267">
    <property type="component" value="Unassembled WGS sequence"/>
</dbReference>
<feature type="transmembrane region" description="Helical" evidence="8">
    <location>
        <begin position="351"/>
        <end position="371"/>
    </location>
</feature>
<comment type="subcellular location">
    <subcellularLocation>
        <location evidence="1">Cell membrane</location>
        <topology evidence="1">Multi-pass membrane protein</topology>
    </subcellularLocation>
</comment>
<keyword evidence="2" id="KW-0813">Transport</keyword>
<feature type="transmembrane region" description="Helical" evidence="8">
    <location>
        <begin position="162"/>
        <end position="185"/>
    </location>
</feature>
<organism evidence="10 11">
    <name type="scientific">Methylobacterium terricola</name>
    <dbReference type="NCBI Taxonomy" id="2583531"/>
    <lineage>
        <taxon>Bacteria</taxon>
        <taxon>Pseudomonadati</taxon>
        <taxon>Pseudomonadota</taxon>
        <taxon>Alphaproteobacteria</taxon>
        <taxon>Hyphomicrobiales</taxon>
        <taxon>Methylobacteriaceae</taxon>
        <taxon>Methylobacterium</taxon>
    </lineage>
</organism>
<evidence type="ECO:0000256" key="3">
    <source>
        <dbReference type="ARBA" id="ARBA00022475"/>
    </source>
</evidence>
<evidence type="ECO:0000313" key="11">
    <source>
        <dbReference type="Proteomes" id="UP000305267"/>
    </source>
</evidence>
<feature type="transmembrane region" description="Helical" evidence="8">
    <location>
        <begin position="441"/>
        <end position="461"/>
    </location>
</feature>